<dbReference type="RefSeq" id="WP_184341826.1">
    <property type="nucleotide sequence ID" value="NZ_JACHIG010000009.1"/>
</dbReference>
<proteinExistence type="predicted"/>
<dbReference type="Proteomes" id="UP000590740">
    <property type="component" value="Unassembled WGS sequence"/>
</dbReference>
<dbReference type="EMBL" id="JACHIG010000009">
    <property type="protein sequence ID" value="MBB5034224.1"/>
    <property type="molecule type" value="Genomic_DNA"/>
</dbReference>
<reference evidence="1 2" key="1">
    <citation type="submission" date="2020-08" db="EMBL/GenBank/DDBJ databases">
        <title>Genomic Encyclopedia of Type Strains, Phase IV (KMG-IV): sequencing the most valuable type-strain genomes for metagenomic binning, comparative biology and taxonomic classification.</title>
        <authorList>
            <person name="Goeker M."/>
        </authorList>
    </citation>
    <scope>NUCLEOTIDE SEQUENCE [LARGE SCALE GENOMIC DNA]</scope>
    <source>
        <strain evidence="1 2">DSM 12252</strain>
    </source>
</reference>
<evidence type="ECO:0000313" key="1">
    <source>
        <dbReference type="EMBL" id="MBB5034224.1"/>
    </source>
</evidence>
<dbReference type="AlphaFoldDB" id="A0A7W7YDR6"/>
<accession>A0A7W7YDR6</accession>
<keyword evidence="2" id="KW-1185">Reference proteome</keyword>
<organism evidence="1 2">
    <name type="scientific">Prosthecobacter vanneervenii</name>
    <dbReference type="NCBI Taxonomy" id="48466"/>
    <lineage>
        <taxon>Bacteria</taxon>
        <taxon>Pseudomonadati</taxon>
        <taxon>Verrucomicrobiota</taxon>
        <taxon>Verrucomicrobiia</taxon>
        <taxon>Verrucomicrobiales</taxon>
        <taxon>Verrucomicrobiaceae</taxon>
        <taxon>Prosthecobacter</taxon>
    </lineage>
</organism>
<protein>
    <submittedName>
        <fullName evidence="1">Uncharacterized protein</fullName>
    </submittedName>
</protein>
<sequence>MSFFESAAVLEDPRHLTLGSPVPEVFSRHCRVIVMFDSEVQKTWPQGFLEEIHIDDAAFERPAQGTAPAIAPLDA</sequence>
<comment type="caution">
    <text evidence="1">The sequence shown here is derived from an EMBL/GenBank/DDBJ whole genome shotgun (WGS) entry which is preliminary data.</text>
</comment>
<name>A0A7W7YDR6_9BACT</name>
<evidence type="ECO:0000313" key="2">
    <source>
        <dbReference type="Proteomes" id="UP000590740"/>
    </source>
</evidence>
<gene>
    <name evidence="1" type="ORF">HNQ65_003818</name>
</gene>